<dbReference type="Pfam" id="PF00198">
    <property type="entry name" value="2-oxoacid_dh"/>
    <property type="match status" value="1"/>
</dbReference>
<dbReference type="FunFam" id="4.10.320.10:FF:000009">
    <property type="entry name" value="Dihydrolipoamide acetyltransferase component of pyruvate dehydrogenase complex"/>
    <property type="match status" value="1"/>
</dbReference>
<evidence type="ECO:0000256" key="6">
    <source>
        <dbReference type="RuleBase" id="RU003423"/>
    </source>
</evidence>
<protein>
    <recommendedName>
        <fullName evidence="6">Dihydrolipoamide acetyltransferase component of pyruvate dehydrogenase complex</fullName>
        <ecNumber evidence="6">2.3.1.-</ecNumber>
    </recommendedName>
</protein>
<dbReference type="SUPFAM" id="SSF51230">
    <property type="entry name" value="Single hybrid motif"/>
    <property type="match status" value="1"/>
</dbReference>
<dbReference type="InterPro" id="IPR036625">
    <property type="entry name" value="E3-bd_dom_sf"/>
</dbReference>
<dbReference type="SUPFAM" id="SSF47005">
    <property type="entry name" value="Peripheral subunit-binding domain of 2-oxo acid dehydrogenase complex"/>
    <property type="match status" value="1"/>
</dbReference>
<dbReference type="SUPFAM" id="SSF52777">
    <property type="entry name" value="CoA-dependent acyltransferases"/>
    <property type="match status" value="1"/>
</dbReference>
<dbReference type="Pfam" id="PF00364">
    <property type="entry name" value="Biotin_lipoyl"/>
    <property type="match status" value="1"/>
</dbReference>
<dbReference type="Gene3D" id="4.10.320.10">
    <property type="entry name" value="E3-binding domain"/>
    <property type="match status" value="1"/>
</dbReference>
<dbReference type="InterPro" id="IPR023213">
    <property type="entry name" value="CAT-like_dom_sf"/>
</dbReference>
<keyword evidence="5 6" id="KW-0012">Acyltransferase</keyword>
<dbReference type="PANTHER" id="PTHR43178:SF5">
    <property type="entry name" value="LIPOAMIDE ACYLTRANSFERASE COMPONENT OF BRANCHED-CHAIN ALPHA-KETO ACID DEHYDROGENASE COMPLEX, MITOCHONDRIAL"/>
    <property type="match status" value="1"/>
</dbReference>
<dbReference type="Gene3D" id="2.40.50.100">
    <property type="match status" value="1"/>
</dbReference>
<evidence type="ECO:0000256" key="4">
    <source>
        <dbReference type="ARBA" id="ARBA00022823"/>
    </source>
</evidence>
<dbReference type="Gene3D" id="3.30.559.10">
    <property type="entry name" value="Chloramphenicol acetyltransferase-like domain"/>
    <property type="match status" value="1"/>
</dbReference>
<keyword evidence="3 6" id="KW-0808">Transferase</keyword>
<organism evidence="9 10">
    <name type="scientific">Monascus purpureus</name>
    <name type="common">Red mold</name>
    <name type="synonym">Monascus anka</name>
    <dbReference type="NCBI Taxonomy" id="5098"/>
    <lineage>
        <taxon>Eukaryota</taxon>
        <taxon>Fungi</taxon>
        <taxon>Dikarya</taxon>
        <taxon>Ascomycota</taxon>
        <taxon>Pezizomycotina</taxon>
        <taxon>Eurotiomycetes</taxon>
        <taxon>Eurotiomycetidae</taxon>
        <taxon>Eurotiales</taxon>
        <taxon>Aspergillaceae</taxon>
        <taxon>Monascus</taxon>
    </lineage>
</organism>
<comment type="similarity">
    <text evidence="2 6">Belongs to the 2-oxoacid dehydrogenase family.</text>
</comment>
<dbReference type="CDD" id="cd06849">
    <property type="entry name" value="lipoyl_domain"/>
    <property type="match status" value="1"/>
</dbReference>
<dbReference type="PANTHER" id="PTHR43178">
    <property type="entry name" value="DIHYDROLIPOAMIDE ACETYLTRANSFERASE COMPONENT OF PYRUVATE DEHYDROGENASE COMPLEX"/>
    <property type="match status" value="1"/>
</dbReference>
<dbReference type="PROSITE" id="PS50968">
    <property type="entry name" value="BIOTINYL_LIPOYL"/>
    <property type="match status" value="1"/>
</dbReference>
<keyword evidence="4 6" id="KW-0450">Lipoyl</keyword>
<dbReference type="Proteomes" id="UP000319663">
    <property type="component" value="Unassembled WGS sequence"/>
</dbReference>
<comment type="caution">
    <text evidence="9">The sequence shown here is derived from an EMBL/GenBank/DDBJ whole genome shotgun (WGS) entry which is preliminary data.</text>
</comment>
<dbReference type="InterPro" id="IPR001078">
    <property type="entry name" value="2-oxoacid_DH_actylTfrase"/>
</dbReference>
<evidence type="ECO:0000259" key="7">
    <source>
        <dbReference type="PROSITE" id="PS50968"/>
    </source>
</evidence>
<dbReference type="PROSITE" id="PS51826">
    <property type="entry name" value="PSBD"/>
    <property type="match status" value="1"/>
</dbReference>
<name>A0A507QXP4_MONPU</name>
<evidence type="ECO:0000259" key="8">
    <source>
        <dbReference type="PROSITE" id="PS51826"/>
    </source>
</evidence>
<dbReference type="GO" id="GO:0045333">
    <property type="term" value="P:cellular respiration"/>
    <property type="evidence" value="ECO:0007669"/>
    <property type="project" value="UniProtKB-ARBA"/>
</dbReference>
<proteinExistence type="inferred from homology"/>
<dbReference type="InterPro" id="IPR000089">
    <property type="entry name" value="Biotin_lipoyl"/>
</dbReference>
<dbReference type="InterPro" id="IPR050743">
    <property type="entry name" value="2-oxoacid_DH_E2_comp"/>
</dbReference>
<feature type="domain" description="Lipoyl-binding" evidence="7">
    <location>
        <begin position="37"/>
        <end position="113"/>
    </location>
</feature>
<reference evidence="9 10" key="1">
    <citation type="submission" date="2019-06" db="EMBL/GenBank/DDBJ databases">
        <title>Wine fermentation using esterase from Monascus purpureus.</title>
        <authorList>
            <person name="Geng C."/>
            <person name="Zhang Y."/>
        </authorList>
    </citation>
    <scope>NUCLEOTIDE SEQUENCE [LARGE SCALE GENOMIC DNA]</scope>
    <source>
        <strain evidence="9">HQ1</strain>
    </source>
</reference>
<dbReference type="Pfam" id="PF02817">
    <property type="entry name" value="E3_binding"/>
    <property type="match status" value="1"/>
</dbReference>
<evidence type="ECO:0000256" key="5">
    <source>
        <dbReference type="ARBA" id="ARBA00023315"/>
    </source>
</evidence>
<dbReference type="InterPro" id="IPR004167">
    <property type="entry name" value="PSBD"/>
</dbReference>
<evidence type="ECO:0000256" key="3">
    <source>
        <dbReference type="ARBA" id="ARBA00022679"/>
    </source>
</evidence>
<evidence type="ECO:0000313" key="10">
    <source>
        <dbReference type="Proteomes" id="UP000319663"/>
    </source>
</evidence>
<dbReference type="EC" id="2.3.1.-" evidence="6"/>
<gene>
    <name evidence="9" type="ORF">MPDQ_006532</name>
</gene>
<feature type="domain" description="Peripheral subunit-binding (PSBD)" evidence="8">
    <location>
        <begin position="168"/>
        <end position="205"/>
    </location>
</feature>
<keyword evidence="10" id="KW-1185">Reference proteome</keyword>
<accession>A0A507QXP4</accession>
<dbReference type="EMBL" id="VIFY01000058">
    <property type="protein sequence ID" value="TQB72739.1"/>
    <property type="molecule type" value="Genomic_DNA"/>
</dbReference>
<sequence>MPCALRYPIFQGILPLRTQARHSVPRRSFHGASALWAIKSQVLKDVGEGITEVQIIQWYVEEGARIEEWKPLCQYQSDKAVDDITSRYEGVIKKLHFQADDTVPTGRALCDIEVEDGKYPDDGVPTAKDETVQVPADAETTKAHEATERLVSDTEVSNDAPKSRYASLATPAVRGLLKSYNLNILDIDGTGKDGRVLKEDVLRFVAEKESAAQEIPTRPSATLDTRQSETTVNLTPVQSQMFKTMTRSLTIPHFLYTDEVKLNTLSAIRERLANDANDPKKVRLLPFVIKAVSLALNEYPLLNAKVDMTNPEAPKLIMRAKHNIGIAMDTPRGLIVPNIKDVANRSIMDIVSEISRLSGLGKVGKLTAADLNGGTITISNIGNIGGTYVAPVIVSNEVAILGIGRSKVVPVFGAAGEITKGELVNFSWSADHRVVDGATMARMANRVREFIDFPEGLRQSIVDLIPCDPEEYQKWLESMRETHSLLAREFGEHHLPIFVDCDLDNDTLSDEEKRSRRCLALPPMRVMTFSRNDFDAEWIHTIDLDQEVLSIDETAHFQVSEIQPGVLWVKLLGRLAETLYNSSIL</sequence>
<dbReference type="InterPro" id="IPR011053">
    <property type="entry name" value="Single_hybrid_motif"/>
</dbReference>
<dbReference type="FunFam" id="2.40.50.100:FF:000041">
    <property type="entry name" value="Dihydrolipoamide acetyltransferase component of pyruvate dehydrogenase complex"/>
    <property type="match status" value="1"/>
</dbReference>
<dbReference type="GO" id="GO:0005739">
    <property type="term" value="C:mitochondrion"/>
    <property type="evidence" value="ECO:0007669"/>
    <property type="project" value="TreeGrafter"/>
</dbReference>
<dbReference type="STRING" id="5098.A0A507QXP4"/>
<dbReference type="AlphaFoldDB" id="A0A507QXP4"/>
<comment type="cofactor">
    <cofactor evidence="1 6">
        <name>(R)-lipoate</name>
        <dbReference type="ChEBI" id="CHEBI:83088"/>
    </cofactor>
</comment>
<evidence type="ECO:0000256" key="1">
    <source>
        <dbReference type="ARBA" id="ARBA00001938"/>
    </source>
</evidence>
<evidence type="ECO:0000256" key="2">
    <source>
        <dbReference type="ARBA" id="ARBA00007317"/>
    </source>
</evidence>
<dbReference type="FunFam" id="3.30.559.10:FF:000007">
    <property type="entry name" value="Dihydrolipoamide acetyltransferase component of pyruvate dehydrogenase complex"/>
    <property type="match status" value="1"/>
</dbReference>
<evidence type="ECO:0000313" key="9">
    <source>
        <dbReference type="EMBL" id="TQB72739.1"/>
    </source>
</evidence>
<dbReference type="GO" id="GO:0016407">
    <property type="term" value="F:acetyltransferase activity"/>
    <property type="evidence" value="ECO:0007669"/>
    <property type="project" value="TreeGrafter"/>
</dbReference>
<dbReference type="GO" id="GO:0031405">
    <property type="term" value="F:lipoic acid binding"/>
    <property type="evidence" value="ECO:0007669"/>
    <property type="project" value="TreeGrafter"/>
</dbReference>